<protein>
    <submittedName>
        <fullName evidence="1">Uncharacterized protein</fullName>
    </submittedName>
</protein>
<name>A0ACB8UDN7_9APHY</name>
<comment type="caution">
    <text evidence="1">The sequence shown here is derived from an EMBL/GenBank/DDBJ whole genome shotgun (WGS) entry which is preliminary data.</text>
</comment>
<gene>
    <name evidence="1" type="ORF">BDY19DRAFT_928165</name>
</gene>
<sequence length="1003" mass="109038">MAQFSRLQLAKALIEYDNEDLPPECPRKLAEESAIFRVLRRNVPRPPLQQRNTDFLGVSLPSDTMPNVDSMGGRRSVGLRESVLDPSRKSIASLDNLRNPFGRDSTHEGDTGDDIEVDLASWGLDAFEEKSKKKTRKIQREVSDAGSVLPNPHPLLQNSPVRTRPPASARTLSMGNIPFLQSASRDDVNLGAGGAFLDAPSSGPPSRTLGSRRHSIGTPLDFPDMKPTDPTLIQHQRKSSGHILIDGIPSTPPLHTVPFPSAPEEEDGLEGGLAYAGTEESELPNPFAVQPPSPDRTSRFDPKARRSRILSGASLGTQVLDYEPTHPEDSISMRSPMPGRDRPYSRIELMRPKVLVMPSPLQNAGPVEVQQEGRDGFQISSDGPPLPPGAKSNARGSVMDLLSPPLSNGSGGVGGYFTPNPRTTMTLSQLTFRNTLMVDGQRDPAYADIDDHLRWAHEDGEQANIADAQSTHLTALGMEGSPGDVPTDADELAQLKKDKRPAGKLYGKSLIDDLEARKAAMKGRQRVFTGDQRPSMMARTQLNRSSTLIDPESLKQRPQTMIRLDSSHSLGDNGLVRRNSANMKTLINFEDEIPGAPRGSAYLGVGHQLGGPSTTKSVFGVDTIWERELEKLRKMEAEEAEQKKHADARDDGDKKKGKGKHKRRGKDKGGNDTTPPAEPAISPSQSQLQEMPTSPSGPPPMSSRRSHMIRAPPPPVDGDDSEDTDNSDTSSVVAKPAIPARSTGWHSDEEDFEPRRTTGSGPRYPNLPPRLRALQEQEHYQGQLEETNEDSEEDLPLVATIGRAAQRATRSDFGRLSGMPATGLGGDSSDEDEPLAQLLDKTKLNVSSPPRGASFLGPSTNTKTGPDEEEDDEPLGLRVSRIIPSANSQAISSAGGGGDEDEDELPLGLRPDQMRRSQFMMAAQQQQQQQMMMQAAAAQMQMQQSMMFAAPSIMSGPFFGPPMAGPPMMIPPQLAGTPPPMPDTAKLTRVDKWRHDVAVEEER</sequence>
<keyword evidence="2" id="KW-1185">Reference proteome</keyword>
<accession>A0ACB8UDN7</accession>
<dbReference type="EMBL" id="MU274904">
    <property type="protein sequence ID" value="KAI0092065.1"/>
    <property type="molecule type" value="Genomic_DNA"/>
</dbReference>
<reference evidence="1" key="1">
    <citation type="journal article" date="2021" name="Environ. Microbiol.">
        <title>Gene family expansions and transcriptome signatures uncover fungal adaptations to wood decay.</title>
        <authorList>
            <person name="Hage H."/>
            <person name="Miyauchi S."/>
            <person name="Viragh M."/>
            <person name="Drula E."/>
            <person name="Min B."/>
            <person name="Chaduli D."/>
            <person name="Navarro D."/>
            <person name="Favel A."/>
            <person name="Norest M."/>
            <person name="Lesage-Meessen L."/>
            <person name="Balint B."/>
            <person name="Merenyi Z."/>
            <person name="de Eugenio L."/>
            <person name="Morin E."/>
            <person name="Martinez A.T."/>
            <person name="Baldrian P."/>
            <person name="Stursova M."/>
            <person name="Martinez M.J."/>
            <person name="Novotny C."/>
            <person name="Magnuson J.K."/>
            <person name="Spatafora J.W."/>
            <person name="Maurice S."/>
            <person name="Pangilinan J."/>
            <person name="Andreopoulos W."/>
            <person name="LaButti K."/>
            <person name="Hundley H."/>
            <person name="Na H."/>
            <person name="Kuo A."/>
            <person name="Barry K."/>
            <person name="Lipzen A."/>
            <person name="Henrissat B."/>
            <person name="Riley R."/>
            <person name="Ahrendt S."/>
            <person name="Nagy L.G."/>
            <person name="Grigoriev I.V."/>
            <person name="Martin F."/>
            <person name="Rosso M.N."/>
        </authorList>
    </citation>
    <scope>NUCLEOTIDE SEQUENCE</scope>
    <source>
        <strain evidence="1">CBS 384.51</strain>
    </source>
</reference>
<evidence type="ECO:0000313" key="2">
    <source>
        <dbReference type="Proteomes" id="UP001055072"/>
    </source>
</evidence>
<evidence type="ECO:0000313" key="1">
    <source>
        <dbReference type="EMBL" id="KAI0092065.1"/>
    </source>
</evidence>
<organism evidence="1 2">
    <name type="scientific">Irpex rosettiformis</name>
    <dbReference type="NCBI Taxonomy" id="378272"/>
    <lineage>
        <taxon>Eukaryota</taxon>
        <taxon>Fungi</taxon>
        <taxon>Dikarya</taxon>
        <taxon>Basidiomycota</taxon>
        <taxon>Agaricomycotina</taxon>
        <taxon>Agaricomycetes</taxon>
        <taxon>Polyporales</taxon>
        <taxon>Irpicaceae</taxon>
        <taxon>Irpex</taxon>
    </lineage>
</organism>
<dbReference type="Proteomes" id="UP001055072">
    <property type="component" value="Unassembled WGS sequence"/>
</dbReference>
<proteinExistence type="predicted"/>